<gene>
    <name evidence="2" type="ORF">TBRA_LOCUS1841</name>
</gene>
<proteinExistence type="predicted"/>
<evidence type="ECO:0000313" key="2">
    <source>
        <dbReference type="EMBL" id="CAB0029817.1"/>
    </source>
</evidence>
<feature type="region of interest" description="Disordered" evidence="1">
    <location>
        <begin position="1"/>
        <end position="27"/>
    </location>
</feature>
<dbReference type="OrthoDB" id="7700848at2759"/>
<sequence length="366" mass="41492">MLAPRSLEESASPQARAPEISDLGRPPVHRFTTAARICLGHRGITCAGDDGHEARRHILRGPGSDPTRRTRRQRNGPHREYGRSTRSSGASRARSRPRRPRSRRRWPGGRCACTTRSPSMTIREADKANRVAGALLGLMPNIGGPRSSRCRLYASVVDSILLYGAPAWSEAAKTHNYVRRAASIHRRACLRVICGFCSILHEASYVLASIPPLELLINERSRLYHRRLENVGSEERGRTIEKWQAQWARSTKGRWTHRLIPNIIAWIEKRHGEVNYHLTQLLTGHGCFRSYLCRTNNDTSDRCPACSLAVEDAEHVIFHCPRFAEEIGVLHRLSRGLLEPETLEGFMLDAKPNWLEVSSFERARRR</sequence>
<reference evidence="2 3" key="1">
    <citation type="submission" date="2020-02" db="EMBL/GenBank/DDBJ databases">
        <authorList>
            <person name="Ferguson B K."/>
        </authorList>
    </citation>
    <scope>NUCLEOTIDE SEQUENCE [LARGE SCALE GENOMIC DNA]</scope>
</reference>
<accession>A0A6H5HXG5</accession>
<evidence type="ECO:0008006" key="4">
    <source>
        <dbReference type="Google" id="ProtNLM"/>
    </source>
</evidence>
<dbReference type="AlphaFoldDB" id="A0A6H5HXG5"/>
<organism evidence="2 3">
    <name type="scientific">Trichogramma brassicae</name>
    <dbReference type="NCBI Taxonomy" id="86971"/>
    <lineage>
        <taxon>Eukaryota</taxon>
        <taxon>Metazoa</taxon>
        <taxon>Ecdysozoa</taxon>
        <taxon>Arthropoda</taxon>
        <taxon>Hexapoda</taxon>
        <taxon>Insecta</taxon>
        <taxon>Pterygota</taxon>
        <taxon>Neoptera</taxon>
        <taxon>Endopterygota</taxon>
        <taxon>Hymenoptera</taxon>
        <taxon>Apocrita</taxon>
        <taxon>Proctotrupomorpha</taxon>
        <taxon>Chalcidoidea</taxon>
        <taxon>Trichogrammatidae</taxon>
        <taxon>Trichogramma</taxon>
    </lineage>
</organism>
<feature type="compositionally biased region" description="Basic residues" evidence="1">
    <location>
        <begin position="93"/>
        <end position="107"/>
    </location>
</feature>
<evidence type="ECO:0000313" key="3">
    <source>
        <dbReference type="Proteomes" id="UP000479190"/>
    </source>
</evidence>
<name>A0A6H5HXG5_9HYME</name>
<feature type="region of interest" description="Disordered" evidence="1">
    <location>
        <begin position="55"/>
        <end position="112"/>
    </location>
</feature>
<keyword evidence="3" id="KW-1185">Reference proteome</keyword>
<protein>
    <recommendedName>
        <fullName evidence="4">Reverse transcriptase zinc-binding domain-containing protein</fullName>
    </recommendedName>
</protein>
<dbReference type="Proteomes" id="UP000479190">
    <property type="component" value="Unassembled WGS sequence"/>
</dbReference>
<evidence type="ECO:0000256" key="1">
    <source>
        <dbReference type="SAM" id="MobiDB-lite"/>
    </source>
</evidence>
<dbReference type="EMBL" id="CADCXV010000358">
    <property type="protein sequence ID" value="CAB0029817.1"/>
    <property type="molecule type" value="Genomic_DNA"/>
</dbReference>